<dbReference type="OMA" id="SHEEHIS"/>
<dbReference type="HOGENOM" id="CLU_044876_3_3_1"/>
<evidence type="ECO:0000259" key="3">
    <source>
        <dbReference type="Pfam" id="PF05368"/>
    </source>
</evidence>
<dbReference type="EMBL" id="KE145369">
    <property type="protein sequence ID" value="EPE27837.1"/>
    <property type="molecule type" value="Genomic_DNA"/>
</dbReference>
<keyword evidence="2" id="KW-0560">Oxidoreductase</keyword>
<feature type="domain" description="NmrA-like" evidence="3">
    <location>
        <begin position="10"/>
        <end position="229"/>
    </location>
</feature>
<dbReference type="Gene3D" id="3.90.25.10">
    <property type="entry name" value="UDP-galactose 4-epimerase, domain 1"/>
    <property type="match status" value="1"/>
</dbReference>
<protein>
    <submittedName>
        <fullName evidence="4">NAD(P)-binding Rossmann-fold containing protein</fullName>
    </submittedName>
</protein>
<dbReference type="AlphaFoldDB" id="S3CN00"/>
<dbReference type="RefSeq" id="XP_008085196.1">
    <property type="nucleotide sequence ID" value="XM_008087005.1"/>
</dbReference>
<dbReference type="PANTHER" id="PTHR47706">
    <property type="entry name" value="NMRA-LIKE FAMILY PROTEIN"/>
    <property type="match status" value="1"/>
</dbReference>
<dbReference type="Pfam" id="PF05368">
    <property type="entry name" value="NmrA"/>
    <property type="match status" value="1"/>
</dbReference>
<keyword evidence="5" id="KW-1185">Reference proteome</keyword>
<proteinExistence type="predicted"/>
<sequence>MAEMIREVMGNGNIGASILKAIVESSKFNISVLIRPTSQNQYPDNVRTIVSDYSMTSLIEAFKGHDAVVSALGAGGLDNEIRMIDAAVTAGVKHFIPSQFGSNTQSKKACELLPILATKAAILGHLKKRGGQIKWTGIITGLAFDWGLQIGLLGFDINQHTALVMDGGDRAFSVTTLSQIGNAVVAVLSTPDQNINKVIYIHSFTATQNQILASLEKASGRAWETTYCTAADAVTRGLELFKKGEFSGLLLLLNAISLGEGYGSNHLVDVELANRELGLPEQSMHQIIAALTRGTVALMKEQ</sequence>
<dbReference type="GO" id="GO:0016491">
    <property type="term" value="F:oxidoreductase activity"/>
    <property type="evidence" value="ECO:0007669"/>
    <property type="project" value="UniProtKB-KW"/>
</dbReference>
<dbReference type="GeneID" id="19463683"/>
<dbReference type="CDD" id="cd05259">
    <property type="entry name" value="PCBER_SDR_a"/>
    <property type="match status" value="1"/>
</dbReference>
<evidence type="ECO:0000256" key="1">
    <source>
        <dbReference type="ARBA" id="ARBA00022857"/>
    </source>
</evidence>
<dbReference type="eggNOG" id="ENOG502S12R">
    <property type="taxonomic scope" value="Eukaryota"/>
</dbReference>
<dbReference type="InterPro" id="IPR036291">
    <property type="entry name" value="NAD(P)-bd_dom_sf"/>
</dbReference>
<dbReference type="Gene3D" id="3.40.50.720">
    <property type="entry name" value="NAD(P)-binding Rossmann-like Domain"/>
    <property type="match status" value="1"/>
</dbReference>
<dbReference type="InterPro" id="IPR008030">
    <property type="entry name" value="NmrA-like"/>
</dbReference>
<dbReference type="KEGG" id="glz:GLAREA_04628"/>
<evidence type="ECO:0000256" key="2">
    <source>
        <dbReference type="ARBA" id="ARBA00023002"/>
    </source>
</evidence>
<dbReference type="InterPro" id="IPR045312">
    <property type="entry name" value="PCBER-like"/>
</dbReference>
<dbReference type="PANTHER" id="PTHR47706:SF9">
    <property type="entry name" value="NMRA-LIKE DOMAIN-CONTAINING PROTEIN-RELATED"/>
    <property type="match status" value="1"/>
</dbReference>
<evidence type="ECO:0000313" key="5">
    <source>
        <dbReference type="Proteomes" id="UP000016922"/>
    </source>
</evidence>
<dbReference type="OrthoDB" id="9984533at2759"/>
<reference evidence="4 5" key="1">
    <citation type="journal article" date="2013" name="BMC Genomics">
        <title>Genomics-driven discovery of the pneumocandin biosynthetic gene cluster in the fungus Glarea lozoyensis.</title>
        <authorList>
            <person name="Chen L."/>
            <person name="Yue Q."/>
            <person name="Zhang X."/>
            <person name="Xiang M."/>
            <person name="Wang C."/>
            <person name="Li S."/>
            <person name="Che Y."/>
            <person name="Ortiz-Lopez F.J."/>
            <person name="Bills G.F."/>
            <person name="Liu X."/>
            <person name="An Z."/>
        </authorList>
    </citation>
    <scope>NUCLEOTIDE SEQUENCE [LARGE SCALE GENOMIC DNA]</scope>
    <source>
        <strain evidence="5">ATCC 20868 / MF5171</strain>
    </source>
</reference>
<dbReference type="Proteomes" id="UP000016922">
    <property type="component" value="Unassembled WGS sequence"/>
</dbReference>
<dbReference type="InterPro" id="IPR051609">
    <property type="entry name" value="NmrA/Isoflavone_reductase-like"/>
</dbReference>
<organism evidence="4 5">
    <name type="scientific">Glarea lozoyensis (strain ATCC 20868 / MF5171)</name>
    <dbReference type="NCBI Taxonomy" id="1116229"/>
    <lineage>
        <taxon>Eukaryota</taxon>
        <taxon>Fungi</taxon>
        <taxon>Dikarya</taxon>
        <taxon>Ascomycota</taxon>
        <taxon>Pezizomycotina</taxon>
        <taxon>Leotiomycetes</taxon>
        <taxon>Helotiales</taxon>
        <taxon>Helotiaceae</taxon>
        <taxon>Glarea</taxon>
    </lineage>
</organism>
<name>S3CN00_GLAL2</name>
<keyword evidence="1" id="KW-0521">NADP</keyword>
<evidence type="ECO:0000313" key="4">
    <source>
        <dbReference type="EMBL" id="EPE27837.1"/>
    </source>
</evidence>
<dbReference type="SUPFAM" id="SSF51735">
    <property type="entry name" value="NAD(P)-binding Rossmann-fold domains"/>
    <property type="match status" value="1"/>
</dbReference>
<accession>S3CN00</accession>
<gene>
    <name evidence="4" type="ORF">GLAREA_04628</name>
</gene>